<evidence type="ECO:0000313" key="1">
    <source>
        <dbReference type="EMBL" id="CAE0811222.1"/>
    </source>
</evidence>
<sequence>MPMGRPPTCAHMVAMQRYVADHRHTGTNVPYPIDSLLGETPAVVLHLVVHQIPFSATTDGIYKCFVQEIPITWYNYNALLVLKMAEALRYGQQGEKGGRHYLLFSLIKKLSLFLVSVSAEPTV</sequence>
<protein>
    <submittedName>
        <fullName evidence="1">Uncharacterized protein</fullName>
    </submittedName>
</protein>
<dbReference type="EMBL" id="HBJA01063310">
    <property type="protein sequence ID" value="CAE0811222.1"/>
    <property type="molecule type" value="Transcribed_RNA"/>
</dbReference>
<proteinExistence type="predicted"/>
<accession>A0A7S4CZF1</accession>
<name>A0A7S4CZF1_9EUGL</name>
<organism evidence="1">
    <name type="scientific">Eutreptiella gymnastica</name>
    <dbReference type="NCBI Taxonomy" id="73025"/>
    <lineage>
        <taxon>Eukaryota</taxon>
        <taxon>Discoba</taxon>
        <taxon>Euglenozoa</taxon>
        <taxon>Euglenida</taxon>
        <taxon>Spirocuta</taxon>
        <taxon>Euglenophyceae</taxon>
        <taxon>Eutreptiales</taxon>
        <taxon>Eutreptiaceae</taxon>
        <taxon>Eutreptiella</taxon>
    </lineage>
</organism>
<dbReference type="AlphaFoldDB" id="A0A7S4CZF1"/>
<gene>
    <name evidence="1" type="ORF">EGYM00163_LOCUS22370</name>
</gene>
<reference evidence="1" key="1">
    <citation type="submission" date="2021-01" db="EMBL/GenBank/DDBJ databases">
        <authorList>
            <person name="Corre E."/>
            <person name="Pelletier E."/>
            <person name="Niang G."/>
            <person name="Scheremetjew M."/>
            <person name="Finn R."/>
            <person name="Kale V."/>
            <person name="Holt S."/>
            <person name="Cochrane G."/>
            <person name="Meng A."/>
            <person name="Brown T."/>
            <person name="Cohen L."/>
        </authorList>
    </citation>
    <scope>NUCLEOTIDE SEQUENCE</scope>
    <source>
        <strain evidence="1">CCMP1594</strain>
    </source>
</reference>